<organism evidence="5 6">
    <name type="scientific">Sphaerimonospora thailandensis</name>
    <dbReference type="NCBI Taxonomy" id="795644"/>
    <lineage>
        <taxon>Bacteria</taxon>
        <taxon>Bacillati</taxon>
        <taxon>Actinomycetota</taxon>
        <taxon>Actinomycetes</taxon>
        <taxon>Streptosporangiales</taxon>
        <taxon>Streptosporangiaceae</taxon>
        <taxon>Sphaerimonospora</taxon>
    </lineage>
</organism>
<dbReference type="SUPFAM" id="SSF51905">
    <property type="entry name" value="FAD/NAD(P)-binding domain"/>
    <property type="match status" value="1"/>
</dbReference>
<dbReference type="CDD" id="cd00038">
    <property type="entry name" value="CAP_ED"/>
    <property type="match status" value="1"/>
</dbReference>
<dbReference type="InterPro" id="IPR018490">
    <property type="entry name" value="cNMP-bd_dom_sf"/>
</dbReference>
<dbReference type="InterPro" id="IPR000595">
    <property type="entry name" value="cNMP-bd_dom"/>
</dbReference>
<accession>A0A8J3W058</accession>
<dbReference type="PROSITE" id="PS50042">
    <property type="entry name" value="CNMP_BINDING_3"/>
    <property type="match status" value="1"/>
</dbReference>
<name>A0A8J3W058_9ACTN</name>
<proteinExistence type="predicted"/>
<dbReference type="EMBL" id="BOOG01000025">
    <property type="protein sequence ID" value="GIH70743.1"/>
    <property type="molecule type" value="Genomic_DNA"/>
</dbReference>
<keyword evidence="1" id="KW-0285">Flavoprotein</keyword>
<dbReference type="SUPFAM" id="SSF51206">
    <property type="entry name" value="cAMP-binding domain-like"/>
    <property type="match status" value="1"/>
</dbReference>
<dbReference type="InterPro" id="IPR014710">
    <property type="entry name" value="RmlC-like_jellyroll"/>
</dbReference>
<evidence type="ECO:0000313" key="6">
    <source>
        <dbReference type="Proteomes" id="UP000610966"/>
    </source>
</evidence>
<dbReference type="InterPro" id="IPR023753">
    <property type="entry name" value="FAD/NAD-binding_dom"/>
</dbReference>
<evidence type="ECO:0000313" key="5">
    <source>
        <dbReference type="EMBL" id="GIH70743.1"/>
    </source>
</evidence>
<dbReference type="PRINTS" id="PR00469">
    <property type="entry name" value="PNDRDTASEII"/>
</dbReference>
<sequence>MHWPEELTETPDLHGAYPRLSRAQIERLGAGGARRPMSRDDVLFAEGALSDALFVVLDGRVAMVEEYGTADHVAAVHGPGRFLGEMNMLTGLVGHQTAVCAEPGEVLAVPVDELRRVIGRDSEVGDLILRAFVIRRSMLTGLGTGLRIVGSRFSADTRRLREFAVRNRLPHKWIDLEEDWEAECFLRAMGVAPEETPVVILRCETVLRNPSNAELAGAVSLPAPRTWETVCDLLIVGAGPAGLAAAVYGAADGLSTIVVDAAAIGGQARTSPRIESHLGFPYGISGEELADRAVTQATGLGVRFRLPAEAAALDGSCGDHVVTTRDGAMIHARALLVATGIRYHRLHLPDMERFERTSVYYAATMFEARECRRDPIVVVGGGDSAGQAALFLAAHAAWVRLLAREGDLRVNMSRYLAVEVERDPRIQVMLNTEVRELSGGERLESVVAEDNVTGERRTVEARALFVLIGAEPHTRWLSGEISLDRRGYVLTGARALRSQPAEGLSPGRPFPLETSRPGVFAAGDVRSGSVKRVVSAAGEGAMAARLVNEHLRSAT</sequence>
<dbReference type="Pfam" id="PF07992">
    <property type="entry name" value="Pyr_redox_2"/>
    <property type="match status" value="1"/>
</dbReference>
<keyword evidence="2" id="KW-0560">Oxidoreductase</keyword>
<feature type="domain" description="Cyclic nucleotide-binding" evidence="4">
    <location>
        <begin position="16"/>
        <end position="135"/>
    </location>
</feature>
<gene>
    <name evidence="5" type="primary">trxB_1</name>
    <name evidence="5" type="ORF">Mth01_29960</name>
</gene>
<dbReference type="Pfam" id="PF00027">
    <property type="entry name" value="cNMP_binding"/>
    <property type="match status" value="1"/>
</dbReference>
<comment type="caution">
    <text evidence="5">The sequence shown here is derived from an EMBL/GenBank/DDBJ whole genome shotgun (WGS) entry which is preliminary data.</text>
</comment>
<dbReference type="AlphaFoldDB" id="A0A8J3W058"/>
<dbReference type="Gene3D" id="2.60.120.10">
    <property type="entry name" value="Jelly Rolls"/>
    <property type="match status" value="1"/>
</dbReference>
<evidence type="ECO:0000259" key="4">
    <source>
        <dbReference type="PROSITE" id="PS50042"/>
    </source>
</evidence>
<dbReference type="Proteomes" id="UP000610966">
    <property type="component" value="Unassembled WGS sequence"/>
</dbReference>
<dbReference type="InterPro" id="IPR036188">
    <property type="entry name" value="FAD/NAD-bd_sf"/>
</dbReference>
<dbReference type="Gene3D" id="3.50.50.60">
    <property type="entry name" value="FAD/NAD(P)-binding domain"/>
    <property type="match status" value="2"/>
</dbReference>
<dbReference type="RefSeq" id="WP_204016457.1">
    <property type="nucleotide sequence ID" value="NZ_BOOG01000025.1"/>
</dbReference>
<dbReference type="GO" id="GO:0004791">
    <property type="term" value="F:thioredoxin-disulfide reductase (NADPH) activity"/>
    <property type="evidence" value="ECO:0007669"/>
    <property type="project" value="UniProtKB-EC"/>
</dbReference>
<dbReference type="SMART" id="SM00100">
    <property type="entry name" value="cNMP"/>
    <property type="match status" value="1"/>
</dbReference>
<dbReference type="PANTHER" id="PTHR48105">
    <property type="entry name" value="THIOREDOXIN REDUCTASE 1-RELATED-RELATED"/>
    <property type="match status" value="1"/>
</dbReference>
<comment type="catalytic activity">
    <reaction evidence="3">
        <text>[thioredoxin]-dithiol + NADP(+) = [thioredoxin]-disulfide + NADPH + H(+)</text>
        <dbReference type="Rhea" id="RHEA:20345"/>
        <dbReference type="Rhea" id="RHEA-COMP:10698"/>
        <dbReference type="Rhea" id="RHEA-COMP:10700"/>
        <dbReference type="ChEBI" id="CHEBI:15378"/>
        <dbReference type="ChEBI" id="CHEBI:29950"/>
        <dbReference type="ChEBI" id="CHEBI:50058"/>
        <dbReference type="ChEBI" id="CHEBI:57783"/>
        <dbReference type="ChEBI" id="CHEBI:58349"/>
        <dbReference type="EC" id="1.8.1.9"/>
    </reaction>
</comment>
<dbReference type="InterPro" id="IPR050097">
    <property type="entry name" value="Ferredoxin-NADP_redctase_2"/>
</dbReference>
<evidence type="ECO:0000256" key="1">
    <source>
        <dbReference type="ARBA" id="ARBA00022630"/>
    </source>
</evidence>
<reference evidence="5" key="1">
    <citation type="submission" date="2021-01" db="EMBL/GenBank/DDBJ databases">
        <title>Whole genome shotgun sequence of Sphaerimonospora thailandensis NBRC 107569.</title>
        <authorList>
            <person name="Komaki H."/>
            <person name="Tamura T."/>
        </authorList>
    </citation>
    <scope>NUCLEOTIDE SEQUENCE</scope>
    <source>
        <strain evidence="5">NBRC 107569</strain>
    </source>
</reference>
<evidence type="ECO:0000256" key="2">
    <source>
        <dbReference type="ARBA" id="ARBA00023002"/>
    </source>
</evidence>
<keyword evidence="6" id="KW-1185">Reference proteome</keyword>
<evidence type="ECO:0000256" key="3">
    <source>
        <dbReference type="ARBA" id="ARBA00048132"/>
    </source>
</evidence>
<protein>
    <submittedName>
        <fullName evidence="5">Thioredoxin reductase</fullName>
    </submittedName>
</protein>
<dbReference type="PRINTS" id="PR00368">
    <property type="entry name" value="FADPNR"/>
</dbReference>